<keyword evidence="3" id="KW-1185">Reference proteome</keyword>
<dbReference type="OrthoDB" id="76450at2759"/>
<proteinExistence type="predicted"/>
<protein>
    <recommendedName>
        <fullName evidence="1">Reverse transcriptase domain-containing protein</fullName>
    </recommendedName>
</protein>
<reference evidence="2 3" key="1">
    <citation type="journal article" date="2014" name="Genome Biol. Evol.">
        <title>The secreted proteins of Achlya hypogyna and Thraustotheca clavata identify the ancestral oomycete secretome and reveal gene acquisitions by horizontal gene transfer.</title>
        <authorList>
            <person name="Misner I."/>
            <person name="Blouin N."/>
            <person name="Leonard G."/>
            <person name="Richards T.A."/>
            <person name="Lane C.E."/>
        </authorList>
    </citation>
    <scope>NUCLEOTIDE SEQUENCE [LARGE SCALE GENOMIC DNA]</scope>
    <source>
        <strain evidence="2 3">ATCC 48635</strain>
    </source>
</reference>
<organism evidence="2 3">
    <name type="scientific">Achlya hypogyna</name>
    <name type="common">Oomycete</name>
    <name type="synonym">Protoachlya hypogyna</name>
    <dbReference type="NCBI Taxonomy" id="1202772"/>
    <lineage>
        <taxon>Eukaryota</taxon>
        <taxon>Sar</taxon>
        <taxon>Stramenopiles</taxon>
        <taxon>Oomycota</taxon>
        <taxon>Saprolegniomycetes</taxon>
        <taxon>Saprolegniales</taxon>
        <taxon>Achlyaceae</taxon>
        <taxon>Achlya</taxon>
    </lineage>
</organism>
<dbReference type="AlphaFoldDB" id="A0A1V9YR55"/>
<dbReference type="STRING" id="1202772.A0A1V9YR55"/>
<dbReference type="PANTHER" id="PTHR19446">
    <property type="entry name" value="REVERSE TRANSCRIPTASES"/>
    <property type="match status" value="1"/>
</dbReference>
<name>A0A1V9YR55_ACHHY</name>
<sequence length="207" mass="22966">MADQEAYATFLDFEKAYDRVYWSYLFRVLETFGIGSKFIARVRLLYNKSIAKLVVNGELTSNIYPNRGVKQGDPLSSLLFVLAIEPLAAHLRQVPEHGLQIGPRAAATSILFADGCTLLSGTKDGLDRQLDIVHEYCLVSGARLNRAKCKTLALSSKRPPPDWDGHNAMATGTHVKYLGICFGHDMPTSKQAEALVQRFYVDSSSRL</sequence>
<dbReference type="EMBL" id="JNBR01001412">
    <property type="protein sequence ID" value="OQR88043.1"/>
    <property type="molecule type" value="Genomic_DNA"/>
</dbReference>
<dbReference type="Proteomes" id="UP000243579">
    <property type="component" value="Unassembled WGS sequence"/>
</dbReference>
<dbReference type="InterPro" id="IPR000477">
    <property type="entry name" value="RT_dom"/>
</dbReference>
<evidence type="ECO:0000313" key="3">
    <source>
        <dbReference type="Proteomes" id="UP000243579"/>
    </source>
</evidence>
<evidence type="ECO:0000259" key="1">
    <source>
        <dbReference type="PROSITE" id="PS50878"/>
    </source>
</evidence>
<dbReference type="CDD" id="cd01650">
    <property type="entry name" value="RT_nLTR_like"/>
    <property type="match status" value="1"/>
</dbReference>
<dbReference type="Pfam" id="PF00078">
    <property type="entry name" value="RVT_1"/>
    <property type="match status" value="1"/>
</dbReference>
<evidence type="ECO:0000313" key="2">
    <source>
        <dbReference type="EMBL" id="OQR88043.1"/>
    </source>
</evidence>
<dbReference type="InterPro" id="IPR043502">
    <property type="entry name" value="DNA/RNA_pol_sf"/>
</dbReference>
<comment type="caution">
    <text evidence="2">The sequence shown here is derived from an EMBL/GenBank/DDBJ whole genome shotgun (WGS) entry which is preliminary data.</text>
</comment>
<dbReference type="SUPFAM" id="SSF56672">
    <property type="entry name" value="DNA/RNA polymerases"/>
    <property type="match status" value="1"/>
</dbReference>
<dbReference type="PROSITE" id="PS50878">
    <property type="entry name" value="RT_POL"/>
    <property type="match status" value="1"/>
</dbReference>
<gene>
    <name evidence="2" type="ORF">ACHHYP_07670</name>
</gene>
<accession>A0A1V9YR55</accession>
<feature type="domain" description="Reverse transcriptase" evidence="1">
    <location>
        <begin position="1"/>
        <end position="168"/>
    </location>
</feature>